<dbReference type="EMBL" id="SSTD01002663">
    <property type="protein sequence ID" value="TYK27620.1"/>
    <property type="molecule type" value="Genomic_DNA"/>
</dbReference>
<gene>
    <name evidence="2" type="ORF">E5676_scaffold3445G00030</name>
    <name evidence="1" type="ORF">E6C27_scaffold4784G00180</name>
</gene>
<proteinExistence type="predicted"/>
<dbReference type="Proteomes" id="UP000321947">
    <property type="component" value="Unassembled WGS sequence"/>
</dbReference>
<comment type="caution">
    <text evidence="1">The sequence shown here is derived from an EMBL/GenBank/DDBJ whole genome shotgun (WGS) entry which is preliminary data.</text>
</comment>
<reference evidence="3 4" key="1">
    <citation type="submission" date="2019-08" db="EMBL/GenBank/DDBJ databases">
        <title>Draft genome sequences of two oriental melons (Cucumis melo L. var makuwa).</title>
        <authorList>
            <person name="Kwon S.-Y."/>
        </authorList>
    </citation>
    <scope>NUCLEOTIDE SEQUENCE [LARGE SCALE GENOMIC DNA]</scope>
    <source>
        <strain evidence="4">cv. Chang Bougi</strain>
        <strain evidence="3">cv. SW 3</strain>
        <tissue evidence="1">Leaf</tissue>
    </source>
</reference>
<evidence type="ECO:0000313" key="2">
    <source>
        <dbReference type="EMBL" id="TYK27620.1"/>
    </source>
</evidence>
<dbReference type="Pfam" id="PF02992">
    <property type="entry name" value="Transposase_21"/>
    <property type="match status" value="1"/>
</dbReference>
<dbReference type="InterPro" id="IPR004242">
    <property type="entry name" value="Transposase_21"/>
</dbReference>
<evidence type="ECO:0000313" key="3">
    <source>
        <dbReference type="Proteomes" id="UP000321393"/>
    </source>
</evidence>
<evidence type="ECO:0000313" key="4">
    <source>
        <dbReference type="Proteomes" id="UP000321947"/>
    </source>
</evidence>
<name>A0A5A7UBR3_CUCMM</name>
<protein>
    <submittedName>
        <fullName evidence="1">Transposon, En/Spm-like protein</fullName>
    </submittedName>
</protein>
<accession>A0A5A7UBR3</accession>
<sequence>MSRLIPDPRSPDREIDVYLQPLIEELKELWTFRGGVQRGIGHVQYAWVIDRTSGYKVKHLSWDIDAIFQITTCDIDLGYTMER</sequence>
<dbReference type="AlphaFoldDB" id="A0A5A7UBR3"/>
<dbReference type="EMBL" id="SSTE01011243">
    <property type="protein sequence ID" value="KAA0051636.1"/>
    <property type="molecule type" value="Genomic_DNA"/>
</dbReference>
<organism evidence="1 3">
    <name type="scientific">Cucumis melo var. makuwa</name>
    <name type="common">Oriental melon</name>
    <dbReference type="NCBI Taxonomy" id="1194695"/>
    <lineage>
        <taxon>Eukaryota</taxon>
        <taxon>Viridiplantae</taxon>
        <taxon>Streptophyta</taxon>
        <taxon>Embryophyta</taxon>
        <taxon>Tracheophyta</taxon>
        <taxon>Spermatophyta</taxon>
        <taxon>Magnoliopsida</taxon>
        <taxon>eudicotyledons</taxon>
        <taxon>Gunneridae</taxon>
        <taxon>Pentapetalae</taxon>
        <taxon>rosids</taxon>
        <taxon>fabids</taxon>
        <taxon>Cucurbitales</taxon>
        <taxon>Cucurbitaceae</taxon>
        <taxon>Benincaseae</taxon>
        <taxon>Cucumis</taxon>
    </lineage>
</organism>
<evidence type="ECO:0000313" key="1">
    <source>
        <dbReference type="EMBL" id="KAA0051636.1"/>
    </source>
</evidence>
<dbReference type="Proteomes" id="UP000321393">
    <property type="component" value="Unassembled WGS sequence"/>
</dbReference>